<comment type="caution">
    <text evidence="2">The sequence shown here is derived from an EMBL/GenBank/DDBJ whole genome shotgun (WGS) entry which is preliminary data.</text>
</comment>
<gene>
    <name evidence="2" type="ORF">GJ744_008147</name>
</gene>
<accession>A0A8H7AHK1</accession>
<dbReference type="EMBL" id="JAACFV010000043">
    <property type="protein sequence ID" value="KAF7509253.1"/>
    <property type="molecule type" value="Genomic_DNA"/>
</dbReference>
<name>A0A8H7AHK1_9EURO</name>
<dbReference type="Proteomes" id="UP000606974">
    <property type="component" value="Unassembled WGS sequence"/>
</dbReference>
<feature type="compositionally biased region" description="Low complexity" evidence="1">
    <location>
        <begin position="21"/>
        <end position="52"/>
    </location>
</feature>
<reference evidence="2" key="1">
    <citation type="submission" date="2020-02" db="EMBL/GenBank/DDBJ databases">
        <authorList>
            <person name="Palmer J.M."/>
        </authorList>
    </citation>
    <scope>NUCLEOTIDE SEQUENCE</scope>
    <source>
        <strain evidence="2">EPUS1.4</strain>
        <tissue evidence="2">Thallus</tissue>
    </source>
</reference>
<protein>
    <submittedName>
        <fullName evidence="2">Uncharacterized protein</fullName>
    </submittedName>
</protein>
<evidence type="ECO:0000313" key="3">
    <source>
        <dbReference type="Proteomes" id="UP000606974"/>
    </source>
</evidence>
<sequence length="85" mass="9207">MTTYAAYYLLSPASQTYHRNPSTSSSTPSSASISSTTAPQPSRTSSISSITPLVQSIPTEKHQHHSSDASTSRSGKWYDFLKPLD</sequence>
<proteinExistence type="predicted"/>
<evidence type="ECO:0000313" key="2">
    <source>
        <dbReference type="EMBL" id="KAF7509253.1"/>
    </source>
</evidence>
<feature type="region of interest" description="Disordered" evidence="1">
    <location>
        <begin position="15"/>
        <end position="85"/>
    </location>
</feature>
<organism evidence="2 3">
    <name type="scientific">Endocarpon pusillum</name>
    <dbReference type="NCBI Taxonomy" id="364733"/>
    <lineage>
        <taxon>Eukaryota</taxon>
        <taxon>Fungi</taxon>
        <taxon>Dikarya</taxon>
        <taxon>Ascomycota</taxon>
        <taxon>Pezizomycotina</taxon>
        <taxon>Eurotiomycetes</taxon>
        <taxon>Chaetothyriomycetidae</taxon>
        <taxon>Verrucariales</taxon>
        <taxon>Verrucariaceae</taxon>
        <taxon>Endocarpon</taxon>
    </lineage>
</organism>
<keyword evidence="3" id="KW-1185">Reference proteome</keyword>
<evidence type="ECO:0000256" key="1">
    <source>
        <dbReference type="SAM" id="MobiDB-lite"/>
    </source>
</evidence>
<dbReference type="AlphaFoldDB" id="A0A8H7AHK1"/>